<keyword evidence="11 13" id="KW-0472">Membrane</keyword>
<evidence type="ECO:0000256" key="11">
    <source>
        <dbReference type="ARBA" id="ARBA00023136"/>
    </source>
</evidence>
<evidence type="ECO:0000256" key="12">
    <source>
        <dbReference type="RuleBase" id="RU003661"/>
    </source>
</evidence>
<evidence type="ECO:0000256" key="6">
    <source>
        <dbReference type="ARBA" id="ARBA00022692"/>
    </source>
</evidence>
<proteinExistence type="inferred from homology"/>
<reference evidence="14" key="1">
    <citation type="journal article" date="2018" name="J. ISSAAS">
        <title>The contribution of mitochondrial metagenomics to large-scale data mining and phylogenetic analysis of Coleoptera.</title>
        <authorList>
            <person name="Miller K."/>
            <person name="Linard B."/>
            <person name="Motyka M."/>
            <person name="Bocek M."/>
            <person name="Vogler A.P."/>
        </authorList>
    </citation>
    <scope>NUCLEOTIDE SEQUENCE</scope>
</reference>
<keyword evidence="6 12" id="KW-0812">Transmembrane</keyword>
<comment type="subcellular location">
    <subcellularLocation>
        <location evidence="1 12">Mitochondrion membrane</location>
        <topology evidence="1 12">Single-pass membrane protein</topology>
    </subcellularLocation>
</comment>
<dbReference type="Pfam" id="PF00895">
    <property type="entry name" value="ATP-synt_8"/>
    <property type="match status" value="1"/>
</dbReference>
<evidence type="ECO:0000256" key="9">
    <source>
        <dbReference type="ARBA" id="ARBA00023065"/>
    </source>
</evidence>
<dbReference type="GO" id="GO:0031966">
    <property type="term" value="C:mitochondrial membrane"/>
    <property type="evidence" value="ECO:0007669"/>
    <property type="project" value="UniProtKB-SubCell"/>
</dbReference>
<comment type="similarity">
    <text evidence="2 12">Belongs to the ATPase protein 8 family.</text>
</comment>
<evidence type="ECO:0000256" key="10">
    <source>
        <dbReference type="ARBA" id="ARBA00023128"/>
    </source>
</evidence>
<dbReference type="GO" id="GO:0015986">
    <property type="term" value="P:proton motive force-driven ATP synthesis"/>
    <property type="evidence" value="ECO:0007669"/>
    <property type="project" value="InterPro"/>
</dbReference>
<organism evidence="14">
    <name type="scientific">Monotomidae sp. KM-2017</name>
    <dbReference type="NCBI Taxonomy" id="2219443"/>
    <lineage>
        <taxon>Eukaryota</taxon>
        <taxon>Metazoa</taxon>
        <taxon>Ecdysozoa</taxon>
        <taxon>Arthropoda</taxon>
        <taxon>Hexapoda</taxon>
        <taxon>Insecta</taxon>
        <taxon>Pterygota</taxon>
        <taxon>Neoptera</taxon>
        <taxon>Endopterygota</taxon>
        <taxon>Coleoptera</taxon>
        <taxon>Polyphaga</taxon>
        <taxon>Cucujiformia</taxon>
        <taxon>Monotomidae</taxon>
    </lineage>
</organism>
<dbReference type="GO" id="GO:0045259">
    <property type="term" value="C:proton-transporting ATP synthase complex"/>
    <property type="evidence" value="ECO:0007669"/>
    <property type="project" value="UniProtKB-KW"/>
</dbReference>
<dbReference type="AlphaFoldDB" id="A0A346RGC5"/>
<evidence type="ECO:0000256" key="13">
    <source>
        <dbReference type="SAM" id="Phobius"/>
    </source>
</evidence>
<evidence type="ECO:0000313" key="14">
    <source>
        <dbReference type="EMBL" id="AXS65122.1"/>
    </source>
</evidence>
<keyword evidence="4 12" id="KW-0813">Transport</keyword>
<dbReference type="GO" id="GO:0015078">
    <property type="term" value="F:proton transmembrane transporter activity"/>
    <property type="evidence" value="ECO:0007669"/>
    <property type="project" value="InterPro"/>
</dbReference>
<protein>
    <recommendedName>
        <fullName evidence="12">ATP synthase complex subunit 8</fullName>
    </recommendedName>
</protein>
<dbReference type="EMBL" id="MG193361">
    <property type="protein sequence ID" value="AXS65122.1"/>
    <property type="molecule type" value="Genomic_DNA"/>
</dbReference>
<name>A0A346RGC5_9CUCU</name>
<evidence type="ECO:0000256" key="1">
    <source>
        <dbReference type="ARBA" id="ARBA00004304"/>
    </source>
</evidence>
<keyword evidence="5 12" id="KW-0138">CF(0)</keyword>
<evidence type="ECO:0000256" key="2">
    <source>
        <dbReference type="ARBA" id="ARBA00008892"/>
    </source>
</evidence>
<keyword evidence="10 12" id="KW-0496">Mitochondrion</keyword>
<evidence type="ECO:0000256" key="5">
    <source>
        <dbReference type="ARBA" id="ARBA00022547"/>
    </source>
</evidence>
<geneLocation type="mitochondrion" evidence="14"/>
<keyword evidence="9 12" id="KW-0406">Ion transport</keyword>
<dbReference type="InterPro" id="IPR001421">
    <property type="entry name" value="ATP8_metazoa"/>
</dbReference>
<evidence type="ECO:0000256" key="3">
    <source>
        <dbReference type="ARBA" id="ARBA00011291"/>
    </source>
</evidence>
<accession>A0A346RGC5</accession>
<comment type="subunit">
    <text evidence="3">F-type ATPases have 2 components, CF(1) - the catalytic core - and CF(0) - the membrane proton channel.</text>
</comment>
<feature type="transmembrane region" description="Helical" evidence="13">
    <location>
        <begin position="12"/>
        <end position="33"/>
    </location>
</feature>
<keyword evidence="7 12" id="KW-0375">Hydrogen ion transport</keyword>
<evidence type="ECO:0000256" key="8">
    <source>
        <dbReference type="ARBA" id="ARBA00022989"/>
    </source>
</evidence>
<evidence type="ECO:0000256" key="7">
    <source>
        <dbReference type="ARBA" id="ARBA00022781"/>
    </source>
</evidence>
<gene>
    <name evidence="14" type="primary">atp8</name>
</gene>
<sequence length="51" mass="6512">MPQMAPMNWTLLMMYFIIIFLMFNCMNYFNFFYKKKSFKTHVKNIKTNWKW</sequence>
<keyword evidence="8 13" id="KW-1133">Transmembrane helix</keyword>
<evidence type="ECO:0000256" key="4">
    <source>
        <dbReference type="ARBA" id="ARBA00022448"/>
    </source>
</evidence>